<dbReference type="AlphaFoldDB" id="A0A0L7RA58"/>
<dbReference type="STRING" id="597456.A0A0L7RA58"/>
<dbReference type="OrthoDB" id="10052321at2759"/>
<keyword evidence="2" id="KW-1185">Reference proteome</keyword>
<dbReference type="InterPro" id="IPR019374">
    <property type="entry name" value="Ribosomal_mS22"/>
</dbReference>
<dbReference type="Proteomes" id="UP000053825">
    <property type="component" value="Unassembled WGS sequence"/>
</dbReference>
<reference evidence="1 2" key="1">
    <citation type="submission" date="2015-07" db="EMBL/GenBank/DDBJ databases">
        <title>The genome of Habropoda laboriosa.</title>
        <authorList>
            <person name="Pan H."/>
            <person name="Kapheim K."/>
        </authorList>
    </citation>
    <scope>NUCLEOTIDE SEQUENCE [LARGE SCALE GENOMIC DNA]</scope>
    <source>
        <strain evidence="1">0110345459</strain>
    </source>
</reference>
<gene>
    <name evidence="1" type="ORF">WH47_11146</name>
</gene>
<dbReference type="GO" id="GO:0003735">
    <property type="term" value="F:structural constituent of ribosome"/>
    <property type="evidence" value="ECO:0007669"/>
    <property type="project" value="TreeGrafter"/>
</dbReference>
<dbReference type="PANTHER" id="PTHR13071">
    <property type="entry name" value="MITOCHONDRIAL 28S RIBOSOMAL PROTEIN S22"/>
    <property type="match status" value="1"/>
</dbReference>
<proteinExistence type="predicted"/>
<name>A0A0L7RA58_9HYME</name>
<accession>A0A0L7RA58</accession>
<dbReference type="GO" id="GO:0005763">
    <property type="term" value="C:mitochondrial small ribosomal subunit"/>
    <property type="evidence" value="ECO:0007669"/>
    <property type="project" value="TreeGrafter"/>
</dbReference>
<evidence type="ECO:0000313" key="1">
    <source>
        <dbReference type="EMBL" id="KOC67745.1"/>
    </source>
</evidence>
<dbReference type="Pfam" id="PF10245">
    <property type="entry name" value="MRP-S22"/>
    <property type="match status" value="1"/>
</dbReference>
<keyword evidence="1" id="KW-0687">Ribonucleoprotein</keyword>
<protein>
    <submittedName>
        <fullName evidence="1">28S ribosomal protein S22, mitochondrial</fullName>
    </submittedName>
</protein>
<dbReference type="PANTHER" id="PTHR13071:SF4">
    <property type="entry name" value="SMALL RIBOSOMAL SUBUNIT PROTEIN MS22"/>
    <property type="match status" value="1"/>
</dbReference>
<sequence length="347" mass="40408">MMSSRINLIIRNFYKRPGQYCRLCSTVSRSTNEKDPASLFFNENVQEYLTTLTRINYEKVFSARRDGTPLDVPKYKFMTDKELQEARAKISTKAKGRIQMPPVVKIRAEPEILSKDVALQGLYMHNIVFTDISFGSNNRNRLIVVREPNGTLRHANSNERHRMNQVYFPISNREVHIPEMFKNPYLNNLLEREEFEFILDRACIQFEPDDPEYHRITKEVYSYVNKVGKFQSLRSTRHFGPMAFHLAWEDNIHTLLIDVIKSGNIEEAGALIRLYNKIHPEAKSGKEPIFDDAELVKLYATLDSSKQYAIMSALNTYETIQNEREEMKESILKAHGLTNSIDERSET</sequence>
<evidence type="ECO:0000313" key="2">
    <source>
        <dbReference type="Proteomes" id="UP000053825"/>
    </source>
</evidence>
<organism evidence="1 2">
    <name type="scientific">Habropoda laboriosa</name>
    <dbReference type="NCBI Taxonomy" id="597456"/>
    <lineage>
        <taxon>Eukaryota</taxon>
        <taxon>Metazoa</taxon>
        <taxon>Ecdysozoa</taxon>
        <taxon>Arthropoda</taxon>
        <taxon>Hexapoda</taxon>
        <taxon>Insecta</taxon>
        <taxon>Pterygota</taxon>
        <taxon>Neoptera</taxon>
        <taxon>Endopterygota</taxon>
        <taxon>Hymenoptera</taxon>
        <taxon>Apocrita</taxon>
        <taxon>Aculeata</taxon>
        <taxon>Apoidea</taxon>
        <taxon>Anthophila</taxon>
        <taxon>Apidae</taxon>
        <taxon>Habropoda</taxon>
    </lineage>
</organism>
<keyword evidence="1" id="KW-0689">Ribosomal protein</keyword>
<dbReference type="EMBL" id="KQ414619">
    <property type="protein sequence ID" value="KOC67745.1"/>
    <property type="molecule type" value="Genomic_DNA"/>
</dbReference>